<dbReference type="SUPFAM" id="SSF47413">
    <property type="entry name" value="lambda repressor-like DNA-binding domains"/>
    <property type="match status" value="1"/>
</dbReference>
<dbReference type="InterPro" id="IPR011990">
    <property type="entry name" value="TPR-like_helical_dom_sf"/>
</dbReference>
<organism evidence="4 5">
    <name type="scientific">Streptomyces hiroshimensis</name>
    <dbReference type="NCBI Taxonomy" id="66424"/>
    <lineage>
        <taxon>Bacteria</taxon>
        <taxon>Bacillati</taxon>
        <taxon>Actinomycetota</taxon>
        <taxon>Actinomycetes</taxon>
        <taxon>Kitasatosporales</taxon>
        <taxon>Streptomycetaceae</taxon>
        <taxon>Streptomyces</taxon>
    </lineage>
</organism>
<feature type="domain" description="HTH cro/C1-type" evidence="3">
    <location>
        <begin position="7"/>
        <end position="60"/>
    </location>
</feature>
<feature type="region of interest" description="Disordered" evidence="2">
    <location>
        <begin position="74"/>
        <end position="112"/>
    </location>
</feature>
<dbReference type="PROSITE" id="PS50943">
    <property type="entry name" value="HTH_CROC1"/>
    <property type="match status" value="1"/>
</dbReference>
<evidence type="ECO:0000256" key="1">
    <source>
        <dbReference type="PROSITE-ProRule" id="PRU00339"/>
    </source>
</evidence>
<evidence type="ECO:0000313" key="5">
    <source>
        <dbReference type="Proteomes" id="UP000659223"/>
    </source>
</evidence>
<dbReference type="RefSeq" id="WP_190022822.1">
    <property type="nucleotide sequence ID" value="NZ_BMUT01000007.1"/>
</dbReference>
<dbReference type="InterPro" id="IPR010982">
    <property type="entry name" value="Lambda_DNA-bd_dom_sf"/>
</dbReference>
<keyword evidence="1" id="KW-0802">TPR repeat</keyword>
<dbReference type="InterPro" id="IPR002182">
    <property type="entry name" value="NB-ARC"/>
</dbReference>
<dbReference type="InterPro" id="IPR019734">
    <property type="entry name" value="TPR_rpt"/>
</dbReference>
<dbReference type="SMART" id="SM00382">
    <property type="entry name" value="AAA"/>
    <property type="match status" value="1"/>
</dbReference>
<evidence type="ECO:0000256" key="2">
    <source>
        <dbReference type="SAM" id="MobiDB-lite"/>
    </source>
</evidence>
<dbReference type="Pfam" id="PF13560">
    <property type="entry name" value="HTH_31"/>
    <property type="match status" value="1"/>
</dbReference>
<dbReference type="CDD" id="cd00093">
    <property type="entry name" value="HTH_XRE"/>
    <property type="match status" value="1"/>
</dbReference>
<dbReference type="EMBL" id="BMUT01000007">
    <property type="protein sequence ID" value="GGX88208.1"/>
    <property type="molecule type" value="Genomic_DNA"/>
</dbReference>
<dbReference type="SUPFAM" id="SSF48452">
    <property type="entry name" value="TPR-like"/>
    <property type="match status" value="1"/>
</dbReference>
<dbReference type="InterPro" id="IPR027417">
    <property type="entry name" value="P-loop_NTPase"/>
</dbReference>
<dbReference type="SMART" id="SM00530">
    <property type="entry name" value="HTH_XRE"/>
    <property type="match status" value="1"/>
</dbReference>
<name>A0ABQ2YLD2_9ACTN</name>
<dbReference type="PANTHER" id="PTHR47691:SF3">
    <property type="entry name" value="HTH-TYPE TRANSCRIPTIONAL REGULATOR RV0890C-RELATED"/>
    <property type="match status" value="1"/>
</dbReference>
<feature type="repeat" description="TPR" evidence="1">
    <location>
        <begin position="704"/>
        <end position="737"/>
    </location>
</feature>
<reference evidence="5" key="1">
    <citation type="journal article" date="2019" name="Int. J. Syst. Evol. Microbiol.">
        <title>The Global Catalogue of Microorganisms (GCM) 10K type strain sequencing project: providing services to taxonomists for standard genome sequencing and annotation.</title>
        <authorList>
            <consortium name="The Broad Institute Genomics Platform"/>
            <consortium name="The Broad Institute Genome Sequencing Center for Infectious Disease"/>
            <person name="Wu L."/>
            <person name="Ma J."/>
        </authorList>
    </citation>
    <scope>NUCLEOTIDE SEQUENCE [LARGE SCALE GENOMIC DNA]</scope>
    <source>
        <strain evidence="5">JCM 4586</strain>
    </source>
</reference>
<comment type="caution">
    <text evidence="4">The sequence shown here is derived from an EMBL/GenBank/DDBJ whole genome shotgun (WGS) entry which is preliminary data.</text>
</comment>
<protein>
    <recommendedName>
        <fullName evidence="3">HTH cro/C1-type domain-containing protein</fullName>
    </recommendedName>
</protein>
<dbReference type="PROSITE" id="PS50005">
    <property type="entry name" value="TPR"/>
    <property type="match status" value="1"/>
</dbReference>
<dbReference type="Pfam" id="PF13424">
    <property type="entry name" value="TPR_12"/>
    <property type="match status" value="2"/>
</dbReference>
<dbReference type="Gene3D" id="3.40.50.300">
    <property type="entry name" value="P-loop containing nucleotide triphosphate hydrolases"/>
    <property type="match status" value="1"/>
</dbReference>
<feature type="region of interest" description="Disordered" evidence="2">
    <location>
        <begin position="796"/>
        <end position="820"/>
    </location>
</feature>
<dbReference type="Gene3D" id="1.10.260.40">
    <property type="entry name" value="lambda repressor-like DNA-binding domains"/>
    <property type="match status" value="1"/>
</dbReference>
<dbReference type="InterPro" id="IPR003593">
    <property type="entry name" value="AAA+_ATPase"/>
</dbReference>
<gene>
    <name evidence="4" type="ORF">GCM10010324_37420</name>
</gene>
<dbReference type="SMART" id="SM00028">
    <property type="entry name" value="TPR"/>
    <property type="match status" value="3"/>
</dbReference>
<dbReference type="PRINTS" id="PR00364">
    <property type="entry name" value="DISEASERSIST"/>
</dbReference>
<feature type="compositionally biased region" description="Basic and acidic residues" evidence="2">
    <location>
        <begin position="75"/>
        <end position="100"/>
    </location>
</feature>
<dbReference type="SUPFAM" id="SSF52540">
    <property type="entry name" value="P-loop containing nucleoside triphosphate hydrolases"/>
    <property type="match status" value="1"/>
</dbReference>
<evidence type="ECO:0000313" key="4">
    <source>
        <dbReference type="EMBL" id="GGX88208.1"/>
    </source>
</evidence>
<evidence type="ECO:0000259" key="3">
    <source>
        <dbReference type="PROSITE" id="PS50943"/>
    </source>
</evidence>
<sequence>MLIGERIRALRTERGWSLAQLSQLVNYSKSYLSRVENGTRAVSPEVARLCDRVMDTDGELTRLVTAAEASALGCREPEARTSEARTADARTEEARTEEARAAGGPRRPVPAQLPAAGEMWGRDGELARAEALLARHSGPTVLVVDGMGGAGKTTFAVSLARRLGPSYPDGALFTDLQAHGPDGSPAVPGDVAAGLLRALGAAPEDVVVDPAERAALLRSVLAERRVVMVLDDADSALQVAPLLPGTGHSLVLVTSRRRLTGLSVRHDAMRLSLEPLSADEAVLLLRRALDRRAVSPAAVLPAPLSHEAVPAGSPGGDVVLAAIAHRCAYLPLALRIAAERVADRGEVFAAALAEELGRASSRLDALAVPGEAETAVRPVFACSYRTLPEEQARAFRLLARHPGVVAGVDAVAALLGEPSAVASRLLGELHAAHLVAEVAPGRYRMHDLLREYAGERAEAEESPEILAACTGRVLGWYLHTAEAAADQLLGLGRHRVPLDPLSEGCRPLRFASVTAALEWYEEERVNLLACARAARAAGSAVAWQLPHALWSFSFLRHHHHDQLQAGRIARSAVGAGAGAPLAEACAELVLASAHAGLRQHATADGHYRRSIERFAAAGDHTGEGGVLLGYALSCMRQGRVAEANGHVERALELFTAAGSGWGTAMALIGVGEALLAQGRPRAALAPLSRARELHRTHGSLWLQASSWTLTGTAYRELGEHTSAEDCYRAALELHGRTGMLAGTAQALHQLGICLSLQGRAQQARRAWLRAWAIYEALTDPREQDVRRSLAGLAPCRAAAGGDGPGQPARSRAGRPALPAP</sequence>
<dbReference type="Gene3D" id="1.25.40.10">
    <property type="entry name" value="Tetratricopeptide repeat domain"/>
    <property type="match status" value="2"/>
</dbReference>
<accession>A0ABQ2YLD2</accession>
<dbReference type="InterPro" id="IPR001387">
    <property type="entry name" value="Cro/C1-type_HTH"/>
</dbReference>
<dbReference type="Pfam" id="PF00931">
    <property type="entry name" value="NB-ARC"/>
    <property type="match status" value="1"/>
</dbReference>
<dbReference type="PANTHER" id="PTHR47691">
    <property type="entry name" value="REGULATOR-RELATED"/>
    <property type="match status" value="1"/>
</dbReference>
<dbReference type="Proteomes" id="UP000659223">
    <property type="component" value="Unassembled WGS sequence"/>
</dbReference>
<proteinExistence type="predicted"/>
<keyword evidence="5" id="KW-1185">Reference proteome</keyword>